<feature type="region of interest" description="Disordered" evidence="6">
    <location>
        <begin position="406"/>
        <end position="426"/>
    </location>
</feature>
<dbReference type="PANTHER" id="PTHR11610:SF149">
    <property type="entry name" value="FI01450P-RELATED"/>
    <property type="match status" value="1"/>
</dbReference>
<dbReference type="GO" id="GO:0016298">
    <property type="term" value="F:lipase activity"/>
    <property type="evidence" value="ECO:0007669"/>
    <property type="project" value="InterPro"/>
</dbReference>
<feature type="compositionally biased region" description="Polar residues" evidence="6">
    <location>
        <begin position="181"/>
        <end position="190"/>
    </location>
</feature>
<dbReference type="EMBL" id="AY494774">
    <property type="protein sequence ID" value="AAS75325.1"/>
    <property type="molecule type" value="mRNA"/>
</dbReference>
<sequence length="426" mass="47081">MTIMNPLRIVCLAALLLVAVNAKQPNSSSQNKLSPSQWLSPSQLQQTPAVDEITLQQLENMSMEKGSQLLEQIYHLSQINQDLKPSFVPSPSNVPCYLVKPNGQKVATSLDKLASACQQQSNFGNEEVTIFITGMPASQSQSVKKANRKMIEAYLQRYDNKRQQPQAYEYSGEKMSRTSSEENSNEWQNQQPASGNLVIIDLGDKLNNFKRFALLDVEQAGAMIGSAIVQMTQKCNVVDETVHVIGQSIAAHVAGAAGNEYTRQTGRQLRRITALDPSKILAKNAHTLTGLSRGDAEFVDAIHTNVYGMGTIQRVGDIDFYPNGPSHNLPGAQNVVEASMRATRYFAESVRPGNERNFPAVAANSLKQYKNNDGLGKRVYMGIDTAYDLEGDYILEVNAKSPFGKRAPVQKQNNYHGTHNSWKQME</sequence>
<dbReference type="GO" id="GO:0017171">
    <property type="term" value="F:serine hydrolase activity"/>
    <property type="evidence" value="ECO:0007669"/>
    <property type="project" value="TreeGrafter"/>
</dbReference>
<feature type="compositionally biased region" description="Low complexity" evidence="6">
    <location>
        <begin position="33"/>
        <end position="45"/>
    </location>
</feature>
<evidence type="ECO:0000256" key="6">
    <source>
        <dbReference type="SAM" id="MobiDB-lite"/>
    </source>
</evidence>
<evidence type="ECO:0000256" key="4">
    <source>
        <dbReference type="ARBA" id="ARBA00022729"/>
    </source>
</evidence>
<feature type="signal peptide" evidence="7">
    <location>
        <begin position="1"/>
        <end position="22"/>
    </location>
</feature>
<evidence type="ECO:0000256" key="7">
    <source>
        <dbReference type="SAM" id="SignalP"/>
    </source>
</evidence>
<dbReference type="InterPro" id="IPR029058">
    <property type="entry name" value="AB_hydrolase_fold"/>
</dbReference>
<evidence type="ECO:0000256" key="2">
    <source>
        <dbReference type="ARBA" id="ARBA00010701"/>
    </source>
</evidence>
<dbReference type="AlphaFoldDB" id="Q6RSI9"/>
<dbReference type="SUPFAM" id="SSF53474">
    <property type="entry name" value="alpha/beta-Hydrolases"/>
    <property type="match status" value="1"/>
</dbReference>
<evidence type="ECO:0000256" key="1">
    <source>
        <dbReference type="ARBA" id="ARBA00004613"/>
    </source>
</evidence>
<comment type="similarity">
    <text evidence="2 5">Belongs to the AB hydrolase superfamily. Lipase family.</text>
</comment>
<dbReference type="Pfam" id="PF00151">
    <property type="entry name" value="Lipase"/>
    <property type="match status" value="1"/>
</dbReference>
<proteinExistence type="evidence at transcript level"/>
<feature type="domain" description="Lipase" evidence="8">
    <location>
        <begin position="137"/>
        <end position="403"/>
    </location>
</feature>
<keyword evidence="4 7" id="KW-0732">Signal</keyword>
<evidence type="ECO:0000256" key="5">
    <source>
        <dbReference type="RuleBase" id="RU004262"/>
    </source>
</evidence>
<name>Q6RSI9_SARBU</name>
<organism evidence="9">
    <name type="scientific">Sarcophaga bullata</name>
    <name type="common">Grey flesh fly</name>
    <name type="synonym">Neobellieria bullata</name>
    <dbReference type="NCBI Taxonomy" id="7385"/>
    <lineage>
        <taxon>Eukaryota</taxon>
        <taxon>Metazoa</taxon>
        <taxon>Ecdysozoa</taxon>
        <taxon>Arthropoda</taxon>
        <taxon>Hexapoda</taxon>
        <taxon>Insecta</taxon>
        <taxon>Pterygota</taxon>
        <taxon>Neoptera</taxon>
        <taxon>Endopterygota</taxon>
        <taxon>Diptera</taxon>
        <taxon>Brachycera</taxon>
        <taxon>Muscomorpha</taxon>
        <taxon>Oestroidea</taxon>
        <taxon>Sarcophagidae</taxon>
        <taxon>Sarcophaga</taxon>
        <taxon>Neobellieria</taxon>
    </lineage>
</organism>
<dbReference type="InterPro" id="IPR013818">
    <property type="entry name" value="Lipase"/>
</dbReference>
<accession>Q6RSI9</accession>
<dbReference type="GO" id="GO:0016042">
    <property type="term" value="P:lipid catabolic process"/>
    <property type="evidence" value="ECO:0007669"/>
    <property type="project" value="TreeGrafter"/>
</dbReference>
<feature type="compositionally biased region" description="Basic and acidic residues" evidence="6">
    <location>
        <begin position="171"/>
        <end position="180"/>
    </location>
</feature>
<feature type="region of interest" description="Disordered" evidence="6">
    <location>
        <begin position="168"/>
        <end position="190"/>
    </location>
</feature>
<dbReference type="Gene3D" id="3.40.50.1820">
    <property type="entry name" value="alpha/beta hydrolase"/>
    <property type="match status" value="1"/>
</dbReference>
<feature type="chain" id="PRO_5004279573" evidence="7">
    <location>
        <begin position="23"/>
        <end position="426"/>
    </location>
</feature>
<protein>
    <submittedName>
        <fullName evidence="9">Yolk protein A</fullName>
    </submittedName>
</protein>
<dbReference type="ESTHER" id="sarbu-q6rsi9">
    <property type="family name" value="Yolk-Protein_dipter"/>
</dbReference>
<evidence type="ECO:0000256" key="3">
    <source>
        <dbReference type="ARBA" id="ARBA00022525"/>
    </source>
</evidence>
<dbReference type="InterPro" id="IPR000734">
    <property type="entry name" value="TAG_lipase"/>
</dbReference>
<feature type="compositionally biased region" description="Polar residues" evidence="6">
    <location>
        <begin position="410"/>
        <end position="426"/>
    </location>
</feature>
<evidence type="ECO:0000313" key="9">
    <source>
        <dbReference type="EMBL" id="AAS75325.1"/>
    </source>
</evidence>
<dbReference type="GO" id="GO:0005615">
    <property type="term" value="C:extracellular space"/>
    <property type="evidence" value="ECO:0007669"/>
    <property type="project" value="TreeGrafter"/>
</dbReference>
<keyword evidence="3" id="KW-0964">Secreted</keyword>
<feature type="region of interest" description="Disordered" evidence="6">
    <location>
        <begin position="26"/>
        <end position="45"/>
    </location>
</feature>
<evidence type="ECO:0000259" key="8">
    <source>
        <dbReference type="Pfam" id="PF00151"/>
    </source>
</evidence>
<dbReference type="PANTHER" id="PTHR11610">
    <property type="entry name" value="LIPASE"/>
    <property type="match status" value="1"/>
</dbReference>
<reference evidence="9" key="1">
    <citation type="journal article" date="2004" name="Insect Mol. Biol.">
        <title>Cyclorraphan yolk proteins and lepidopteran minor yolk proteins originate from two unrelated lipase families.</title>
        <authorList>
            <person name="Hens K."/>
            <person name="Lemey P."/>
            <person name="Macours N."/>
            <person name="Francis C."/>
            <person name="Huybrechts R."/>
        </authorList>
    </citation>
    <scope>NUCLEOTIDE SEQUENCE</scope>
</reference>
<comment type="subcellular location">
    <subcellularLocation>
        <location evidence="1">Secreted</location>
    </subcellularLocation>
</comment>